<proteinExistence type="predicted"/>
<keyword evidence="2" id="KW-1185">Reference proteome</keyword>
<evidence type="ECO:0000313" key="1">
    <source>
        <dbReference type="EMBL" id="VFQ86938.1"/>
    </source>
</evidence>
<organism evidence="1 2">
    <name type="scientific">Cuscuta campestris</name>
    <dbReference type="NCBI Taxonomy" id="132261"/>
    <lineage>
        <taxon>Eukaryota</taxon>
        <taxon>Viridiplantae</taxon>
        <taxon>Streptophyta</taxon>
        <taxon>Embryophyta</taxon>
        <taxon>Tracheophyta</taxon>
        <taxon>Spermatophyta</taxon>
        <taxon>Magnoliopsida</taxon>
        <taxon>eudicotyledons</taxon>
        <taxon>Gunneridae</taxon>
        <taxon>Pentapetalae</taxon>
        <taxon>asterids</taxon>
        <taxon>lamiids</taxon>
        <taxon>Solanales</taxon>
        <taxon>Convolvulaceae</taxon>
        <taxon>Cuscuteae</taxon>
        <taxon>Cuscuta</taxon>
        <taxon>Cuscuta subgen. Grammica</taxon>
        <taxon>Cuscuta sect. Cleistogrammica</taxon>
    </lineage>
</organism>
<name>A0A484MFP9_9ASTE</name>
<accession>A0A484MFP9</accession>
<protein>
    <submittedName>
        <fullName evidence="1">Uncharacterized protein</fullName>
    </submittedName>
</protein>
<gene>
    <name evidence="1" type="ORF">CCAM_LOCUS28714</name>
</gene>
<dbReference type="Proteomes" id="UP000595140">
    <property type="component" value="Unassembled WGS sequence"/>
</dbReference>
<reference evidence="1 2" key="1">
    <citation type="submission" date="2018-04" db="EMBL/GenBank/DDBJ databases">
        <authorList>
            <person name="Vogel A."/>
        </authorList>
    </citation>
    <scope>NUCLEOTIDE SEQUENCE [LARGE SCALE GENOMIC DNA]</scope>
</reference>
<dbReference type="AlphaFoldDB" id="A0A484MFP9"/>
<dbReference type="EMBL" id="OOIL02003269">
    <property type="protein sequence ID" value="VFQ86938.1"/>
    <property type="molecule type" value="Genomic_DNA"/>
</dbReference>
<sequence length="87" mass="10289">MQMIFVLNMVRVGDLLTLFEWWRVQFLMLVSWSIKWWVVLTSLTATKGLLDSARIQSNYNLRMMEDDSKRHVSRTPPATWKSFLLGP</sequence>
<evidence type="ECO:0000313" key="2">
    <source>
        <dbReference type="Proteomes" id="UP000595140"/>
    </source>
</evidence>